<feature type="region of interest" description="Disordered" evidence="2">
    <location>
        <begin position="1"/>
        <end position="32"/>
    </location>
</feature>
<evidence type="ECO:0000256" key="2">
    <source>
        <dbReference type="SAM" id="MobiDB-lite"/>
    </source>
</evidence>
<dbReference type="Pfam" id="PF01965">
    <property type="entry name" value="DJ-1_PfpI"/>
    <property type="match status" value="1"/>
</dbReference>
<feature type="transmembrane region" description="Helical" evidence="3">
    <location>
        <begin position="152"/>
        <end position="171"/>
    </location>
</feature>
<feature type="transmembrane region" description="Helical" evidence="3">
    <location>
        <begin position="387"/>
        <end position="408"/>
    </location>
</feature>
<dbReference type="AlphaFoldDB" id="A0A9P5BZ68"/>
<dbReference type="OrthoDB" id="196103at2759"/>
<dbReference type="SUPFAM" id="SSF52317">
    <property type="entry name" value="Class I glutamine amidotransferase-like"/>
    <property type="match status" value="1"/>
</dbReference>
<feature type="region of interest" description="Disordered" evidence="2">
    <location>
        <begin position="722"/>
        <end position="742"/>
    </location>
</feature>
<feature type="transmembrane region" description="Helical" evidence="3">
    <location>
        <begin position="279"/>
        <end position="300"/>
    </location>
</feature>
<dbReference type="EMBL" id="SWKV01000050">
    <property type="protein sequence ID" value="KAF3036473.1"/>
    <property type="molecule type" value="Genomic_DNA"/>
</dbReference>
<dbReference type="InterPro" id="IPR002818">
    <property type="entry name" value="DJ-1/PfpI"/>
</dbReference>
<gene>
    <name evidence="5" type="ORF">E8E12_006735</name>
</gene>
<feature type="region of interest" description="Disordered" evidence="2">
    <location>
        <begin position="955"/>
        <end position="977"/>
    </location>
</feature>
<evidence type="ECO:0000256" key="3">
    <source>
        <dbReference type="SAM" id="Phobius"/>
    </source>
</evidence>
<feature type="transmembrane region" description="Helical" evidence="3">
    <location>
        <begin position="448"/>
        <end position="469"/>
    </location>
</feature>
<comment type="caution">
    <text evidence="5">The sequence shown here is derived from an EMBL/GenBank/DDBJ whole genome shotgun (WGS) entry which is preliminary data.</text>
</comment>
<evidence type="ECO:0000256" key="1">
    <source>
        <dbReference type="ARBA" id="ARBA00004141"/>
    </source>
</evidence>
<feature type="transmembrane region" description="Helical" evidence="3">
    <location>
        <begin position="924"/>
        <end position="944"/>
    </location>
</feature>
<dbReference type="Gene3D" id="1.20.1250.20">
    <property type="entry name" value="MFS general substrate transporter like domains"/>
    <property type="match status" value="1"/>
</dbReference>
<dbReference type="InterPro" id="IPR011701">
    <property type="entry name" value="MFS"/>
</dbReference>
<dbReference type="PANTHER" id="PTHR43130:SF7">
    <property type="entry name" value="DJ-1_PFPI DOMAIN-CONTAINING PROTEIN"/>
    <property type="match status" value="1"/>
</dbReference>
<dbReference type="Proteomes" id="UP000758155">
    <property type="component" value="Unassembled WGS sequence"/>
</dbReference>
<dbReference type="SUPFAM" id="SSF103473">
    <property type="entry name" value="MFS general substrate transporter"/>
    <property type="match status" value="1"/>
</dbReference>
<organism evidence="5 6">
    <name type="scientific">Didymella heteroderae</name>
    <dbReference type="NCBI Taxonomy" id="1769908"/>
    <lineage>
        <taxon>Eukaryota</taxon>
        <taxon>Fungi</taxon>
        <taxon>Dikarya</taxon>
        <taxon>Ascomycota</taxon>
        <taxon>Pezizomycotina</taxon>
        <taxon>Dothideomycetes</taxon>
        <taxon>Pleosporomycetidae</taxon>
        <taxon>Pleosporales</taxon>
        <taxon>Pleosporineae</taxon>
        <taxon>Didymellaceae</taxon>
        <taxon>Didymella</taxon>
    </lineage>
</organism>
<feature type="transmembrane region" description="Helical" evidence="3">
    <location>
        <begin position="312"/>
        <end position="333"/>
    </location>
</feature>
<comment type="subcellular location">
    <subcellularLocation>
        <location evidence="1">Membrane</location>
        <topology evidence="1">Multi-pass membrane protein</topology>
    </subcellularLocation>
</comment>
<dbReference type="GO" id="GO:0022857">
    <property type="term" value="F:transmembrane transporter activity"/>
    <property type="evidence" value="ECO:0007669"/>
    <property type="project" value="InterPro"/>
</dbReference>
<name>A0A9P5BZ68_9PLEO</name>
<evidence type="ECO:0000259" key="4">
    <source>
        <dbReference type="Pfam" id="PF01965"/>
    </source>
</evidence>
<dbReference type="Gene3D" id="3.40.50.880">
    <property type="match status" value="1"/>
</dbReference>
<sequence>MSEFDAAPPNTHAGGNDNALRSKGNDPMTAPVDVEVGYTDERINMEEYERTVPLWKRVWQHSLTQMLLLSVQAFCGPAMADAIAGLGGGGLATPQTSNIATAINYTMLAICCALGGPIVNKLGTKWSLVIGACSFPIRGSSYYCNSKFGNQWYLILGGFFTGIGTGTWYVAESGTIMSLAPSNSRGKYLALWIVARNLGQLVGGAINLSKNHVKGVNGGVTPDTYIAFLIIECMALPFAFLISPLERVVRSDGTKILVSEKLSSKTEFKMIKITMTSKLILLSALWAIWSFFYSGTWSTYLGTYFSVRARALSSLVSPFFCIVGCFGLGFVLDMKKLSQRRRAQAGLFLVVILNLGVYIWSIVMQARFDSNNPGKIDWDDALYARSFLPYFFVQTTGPLSQSYMYWLLSSFATDAQANVRNGAAFRCLEAIGQAISYGMNTQIKTSPIIGFCVTFGLMALAFGPMLVLVNSTPDRIPADVTAEEIERAESKVGAMNIDAKAHPDLEDASFIAWGLEQSKDSKGTDVEVDVLYGSGTDLHWEHKINDGRLSHLMELPDPSLRICFVNTLATKKSWLPGNFDIPSSTVNVLREAGLSGVLLCNLYSQESYWAKMGNQKYLHHNDTGQLDKFEVCYQYRCGWDTGVSFTHAIREKQRSTYFCINFPSGARERLEAIFRHESRRTVLHRDFFIDTLVADDSLKQWQIEIGERRLMLLGIEGILEKPSTGGGRSEAPQESLGLNGNANSTVPSIPKNLYNDEERDIGMQSGPNVTGPSRVNTEEYWKRQILKSFGGAGKPEEIDFDKATRQLHKMVRHWLGLRQDCEDLLAQLQFLQKTYGLIKGKRYVGWKYDRTIDAGESFEALISQCDICVRWTQVYHDRTNIRIQLLFHLANQRMAVLNQNMAEANQRTALDTATIAEETQRDSASMITLAAVTMVFLPVFAVWYKWKQWRIKKQREKRKRREDAASGPASKHLHTTIPTPNSAFIMASSSPKPLRIGVLYEETQMTDLAGLDILDNISTKKLDMMTSIKPSVASLRPLTVPMEFLYISSSLDTAWTTPEMHVKPTHTYANAPRDLDILLLGGPDPANVKEESLTFLREASRQTKVILTTCTGAMWLARSGVLDGKKATTNRVLLELAGQMMPKVEWQDQRWVIDDGHFEGAQIWTAGGAGCGIDMMIEYTLQNFDRKLVQMGCEGLDFEVEGRSQFYKAPLVDRW</sequence>
<keyword evidence="6" id="KW-1185">Reference proteome</keyword>
<accession>A0A9P5BZ68</accession>
<keyword evidence="3" id="KW-0812">Transmembrane</keyword>
<dbReference type="InterPro" id="IPR052158">
    <property type="entry name" value="INH-QAR"/>
</dbReference>
<keyword evidence="3" id="KW-0472">Membrane</keyword>
<dbReference type="InterPro" id="IPR029062">
    <property type="entry name" value="Class_I_gatase-like"/>
</dbReference>
<feature type="domain" description="DJ-1/PfpI" evidence="4">
    <location>
        <begin position="1047"/>
        <end position="1169"/>
    </location>
</feature>
<dbReference type="PANTHER" id="PTHR43130">
    <property type="entry name" value="ARAC-FAMILY TRANSCRIPTIONAL REGULATOR"/>
    <property type="match status" value="1"/>
</dbReference>
<dbReference type="InterPro" id="IPR036259">
    <property type="entry name" value="MFS_trans_sf"/>
</dbReference>
<evidence type="ECO:0000313" key="6">
    <source>
        <dbReference type="Proteomes" id="UP000758155"/>
    </source>
</evidence>
<reference evidence="5" key="1">
    <citation type="submission" date="2019-04" db="EMBL/GenBank/DDBJ databases">
        <title>Sequencing of skin fungus with MAO and IRED activity.</title>
        <authorList>
            <person name="Marsaioli A.J."/>
            <person name="Bonatto J.M.C."/>
            <person name="Reis Junior O."/>
        </authorList>
    </citation>
    <scope>NUCLEOTIDE SEQUENCE</scope>
    <source>
        <strain evidence="5">28M1</strain>
    </source>
</reference>
<dbReference type="GO" id="GO:0016020">
    <property type="term" value="C:membrane"/>
    <property type="evidence" value="ECO:0007669"/>
    <property type="project" value="UniProtKB-SubCell"/>
</dbReference>
<dbReference type="Pfam" id="PF07690">
    <property type="entry name" value="MFS_1"/>
    <property type="match status" value="1"/>
</dbReference>
<evidence type="ECO:0000313" key="5">
    <source>
        <dbReference type="EMBL" id="KAF3036473.1"/>
    </source>
</evidence>
<feature type="transmembrane region" description="Helical" evidence="3">
    <location>
        <begin position="345"/>
        <end position="367"/>
    </location>
</feature>
<protein>
    <recommendedName>
        <fullName evidence="4">DJ-1/PfpI domain-containing protein</fullName>
    </recommendedName>
</protein>
<keyword evidence="3" id="KW-1133">Transmembrane helix</keyword>
<feature type="transmembrane region" description="Helical" evidence="3">
    <location>
        <begin position="225"/>
        <end position="245"/>
    </location>
</feature>
<proteinExistence type="predicted"/>